<sequence length="275" mass="32153">MQSSLTGGKSIKPIDWSFSYDSNFAEKIKKNFLGGDIRGEDKELIRNFIVLKKELLIQTDIFPMIIENVRLRRNHPENNRPRDTIASFKALDYINWNKFEKDKSTPLKELTTKPWNEIVDEAEKDLQGYMTDSAIKSFEYRALFNNCILYISNPKDARGNFSSLIEFCINILNKLPNYELNLAWQFFYSEQKPRFWGPITGKSKKIFEKFNKSMSWDLVHMRSFESLATNSKSCSLFIPFFMSFDQGLKELVLNNLIAFMVINDKEQTVLAARKN</sequence>
<name>A0ABU6DWJ0_9GAMM</name>
<reference evidence="1 2" key="1">
    <citation type="submission" date="2019-08" db="EMBL/GenBank/DDBJ databases">
        <title>Five species of Acinetobacter isolated from floral nectar and animal pollinators.</title>
        <authorList>
            <person name="Hendry T.A."/>
        </authorList>
    </citation>
    <scope>NUCLEOTIDE SEQUENCE [LARGE SCALE GENOMIC DNA]</scope>
    <source>
        <strain evidence="1 2">MD18.27</strain>
    </source>
</reference>
<protein>
    <submittedName>
        <fullName evidence="1">Uncharacterized protein</fullName>
    </submittedName>
</protein>
<dbReference type="Proteomes" id="UP001339883">
    <property type="component" value="Unassembled WGS sequence"/>
</dbReference>
<evidence type="ECO:0000313" key="2">
    <source>
        <dbReference type="Proteomes" id="UP001339883"/>
    </source>
</evidence>
<proteinExistence type="predicted"/>
<dbReference type="EMBL" id="VTDN01000009">
    <property type="protein sequence ID" value="MEB5477544.1"/>
    <property type="molecule type" value="Genomic_DNA"/>
</dbReference>
<organism evidence="1 2">
    <name type="scientific">Acinetobacter pollinis</name>
    <dbReference type="NCBI Taxonomy" id="2605270"/>
    <lineage>
        <taxon>Bacteria</taxon>
        <taxon>Pseudomonadati</taxon>
        <taxon>Pseudomonadota</taxon>
        <taxon>Gammaproteobacteria</taxon>
        <taxon>Moraxellales</taxon>
        <taxon>Moraxellaceae</taxon>
        <taxon>Acinetobacter</taxon>
    </lineage>
</organism>
<accession>A0ABU6DWJ0</accession>
<evidence type="ECO:0000313" key="1">
    <source>
        <dbReference type="EMBL" id="MEB5477544.1"/>
    </source>
</evidence>
<comment type="caution">
    <text evidence="1">The sequence shown here is derived from an EMBL/GenBank/DDBJ whole genome shotgun (WGS) entry which is preliminary data.</text>
</comment>
<gene>
    <name evidence="1" type="ORF">I2F25_10875</name>
</gene>
<dbReference type="RefSeq" id="WP_325775914.1">
    <property type="nucleotide sequence ID" value="NZ_VTDN01000009.1"/>
</dbReference>
<keyword evidence="2" id="KW-1185">Reference proteome</keyword>